<protein>
    <submittedName>
        <fullName evidence="1">Uncharacterized protein</fullName>
    </submittedName>
</protein>
<accession>V8AP81</accession>
<organism evidence="1 2">
    <name type="scientific">Lactococcus garvieae TRF1</name>
    <dbReference type="NCBI Taxonomy" id="1380772"/>
    <lineage>
        <taxon>Bacteria</taxon>
        <taxon>Bacillati</taxon>
        <taxon>Bacillota</taxon>
        <taxon>Bacilli</taxon>
        <taxon>Lactobacillales</taxon>
        <taxon>Streptococcaceae</taxon>
        <taxon>Lactococcus</taxon>
    </lineage>
</organism>
<proteinExistence type="predicted"/>
<dbReference type="Proteomes" id="UP000018692">
    <property type="component" value="Unassembled WGS sequence"/>
</dbReference>
<dbReference type="AlphaFoldDB" id="V8AP81"/>
<reference evidence="1 2" key="1">
    <citation type="submission" date="2013-07" db="EMBL/GenBank/DDBJ databases">
        <title>Isolation of Lactococcus garvieae strain TRF1 from the fecal material of a timber rattlesnake.</title>
        <authorList>
            <person name="McLaughlin R.W."/>
            <person name="Cochran P.A."/>
            <person name="Dowd S.E."/>
        </authorList>
    </citation>
    <scope>NUCLEOTIDE SEQUENCE [LARGE SCALE GENOMIC DNA]</scope>
    <source>
        <strain evidence="1 2">TRF1</strain>
    </source>
</reference>
<sequence>MNKEVFNQEHILFDASARTQEEAFAVIAEFVHSLALWPMKPNILKA</sequence>
<gene>
    <name evidence="1" type="ORF">N568_0106075</name>
</gene>
<dbReference type="PATRIC" id="fig|1380772.3.peg.1177"/>
<name>V8AP81_9LACT</name>
<dbReference type="EMBL" id="AVFE01000018">
    <property type="protein sequence ID" value="ETD04774.1"/>
    <property type="molecule type" value="Genomic_DNA"/>
</dbReference>
<comment type="caution">
    <text evidence="1">The sequence shown here is derived from an EMBL/GenBank/DDBJ whole genome shotgun (WGS) entry which is preliminary data.</text>
</comment>
<evidence type="ECO:0000313" key="1">
    <source>
        <dbReference type="EMBL" id="ETD04774.1"/>
    </source>
</evidence>
<evidence type="ECO:0000313" key="2">
    <source>
        <dbReference type="Proteomes" id="UP000018692"/>
    </source>
</evidence>